<dbReference type="EMBL" id="JAPAAF010000002">
    <property type="protein sequence ID" value="MCW0481448.1"/>
    <property type="molecule type" value="Genomic_DNA"/>
</dbReference>
<proteinExistence type="predicted"/>
<sequence>MKKRSFKNSLWLVGLFLLVMASCRAPKTLMVEKLRPVSSNKLIRSIEENAFDHSSLDIRRIACQYETPGNKTSFRASLKWEQDNYIFMNVSKMNIPVARLLLSPDSVKMVNFLEKNYFLGDYAFLEKFISADIDFDVVQSIITNDVFSYRDDPKDNDFKEFVSYTDSGMYVLQSLKNRKLGKIQRKGKEEKIDRYLKKLDEEDFVVQYLYVDPKTFKVRKIILDDPLNSRKVQVDFDDFVPVEKQLYPGSIDVHFISPENDLKMKLKLSKFSTENDPDINFNIPGKYKQVN</sequence>
<protein>
    <submittedName>
        <fullName evidence="1">DUF4292 domain-containing protein</fullName>
    </submittedName>
</protein>
<reference evidence="1" key="1">
    <citation type="submission" date="2022-10" db="EMBL/GenBank/DDBJ databases">
        <title>Gaoshiqiia sediminis gen. nov., sp. nov., isolated from coastal sediment.</title>
        <authorList>
            <person name="Yu W.X."/>
            <person name="Mu D.S."/>
            <person name="Du J.Z."/>
            <person name="Liang Y.Q."/>
        </authorList>
    </citation>
    <scope>NUCLEOTIDE SEQUENCE</scope>
    <source>
        <strain evidence="1">A06</strain>
    </source>
</reference>
<evidence type="ECO:0000313" key="1">
    <source>
        <dbReference type="EMBL" id="MCW0481448.1"/>
    </source>
</evidence>
<dbReference type="InterPro" id="IPR025634">
    <property type="entry name" value="DUF4292"/>
</dbReference>
<dbReference type="Pfam" id="PF14125">
    <property type="entry name" value="DUF4292"/>
    <property type="match status" value="1"/>
</dbReference>
<comment type="caution">
    <text evidence="1">The sequence shown here is derived from an EMBL/GenBank/DDBJ whole genome shotgun (WGS) entry which is preliminary data.</text>
</comment>
<evidence type="ECO:0000313" key="2">
    <source>
        <dbReference type="Proteomes" id="UP001163821"/>
    </source>
</evidence>
<dbReference type="PROSITE" id="PS51257">
    <property type="entry name" value="PROKAR_LIPOPROTEIN"/>
    <property type="match status" value="1"/>
</dbReference>
<dbReference type="Proteomes" id="UP001163821">
    <property type="component" value="Unassembled WGS sequence"/>
</dbReference>
<dbReference type="RefSeq" id="WP_282590058.1">
    <property type="nucleotide sequence ID" value="NZ_JAPAAF010000002.1"/>
</dbReference>
<name>A0AA41Y8U1_9BACT</name>
<organism evidence="1 2">
    <name type="scientific">Gaoshiqia sediminis</name>
    <dbReference type="NCBI Taxonomy" id="2986998"/>
    <lineage>
        <taxon>Bacteria</taxon>
        <taxon>Pseudomonadati</taxon>
        <taxon>Bacteroidota</taxon>
        <taxon>Bacteroidia</taxon>
        <taxon>Marinilabiliales</taxon>
        <taxon>Prolixibacteraceae</taxon>
        <taxon>Gaoshiqia</taxon>
    </lineage>
</organism>
<gene>
    <name evidence="1" type="ORF">N2K84_01830</name>
</gene>
<keyword evidence="2" id="KW-1185">Reference proteome</keyword>
<dbReference type="AlphaFoldDB" id="A0AA41Y8U1"/>
<accession>A0AA41Y8U1</accession>